<feature type="region of interest" description="Disordered" evidence="1">
    <location>
        <begin position="1"/>
        <end position="86"/>
    </location>
</feature>
<feature type="compositionally biased region" description="Basic and acidic residues" evidence="1">
    <location>
        <begin position="58"/>
        <end position="72"/>
    </location>
</feature>
<protein>
    <submittedName>
        <fullName evidence="3">Uncharacterized protein</fullName>
    </submittedName>
</protein>
<name>A0A2T0LUK0_9PSEU</name>
<accession>A0A2T0LUK0</accession>
<reference evidence="3 4" key="1">
    <citation type="submission" date="2018-03" db="EMBL/GenBank/DDBJ databases">
        <title>Genomic Encyclopedia of Type Strains, Phase III (KMG-III): the genomes of soil and plant-associated and newly described type strains.</title>
        <authorList>
            <person name="Whitman W."/>
        </authorList>
    </citation>
    <scope>NUCLEOTIDE SEQUENCE [LARGE SCALE GENOMIC DNA]</scope>
    <source>
        <strain evidence="3 4">CGMCC 4.7125</strain>
    </source>
</reference>
<evidence type="ECO:0000256" key="1">
    <source>
        <dbReference type="SAM" id="MobiDB-lite"/>
    </source>
</evidence>
<evidence type="ECO:0000313" key="3">
    <source>
        <dbReference type="EMBL" id="PRX47504.1"/>
    </source>
</evidence>
<feature type="compositionally biased region" description="Low complexity" evidence="1">
    <location>
        <begin position="25"/>
        <end position="40"/>
    </location>
</feature>
<proteinExistence type="predicted"/>
<keyword evidence="2" id="KW-0812">Transmembrane</keyword>
<keyword evidence="2" id="KW-1133">Transmembrane helix</keyword>
<organism evidence="3 4">
    <name type="scientific">Prauserella shujinwangii</name>
    <dbReference type="NCBI Taxonomy" id="1453103"/>
    <lineage>
        <taxon>Bacteria</taxon>
        <taxon>Bacillati</taxon>
        <taxon>Actinomycetota</taxon>
        <taxon>Actinomycetes</taxon>
        <taxon>Pseudonocardiales</taxon>
        <taxon>Pseudonocardiaceae</taxon>
        <taxon>Prauserella</taxon>
    </lineage>
</organism>
<feature type="compositionally biased region" description="Low complexity" evidence="1">
    <location>
        <begin position="7"/>
        <end position="18"/>
    </location>
</feature>
<feature type="transmembrane region" description="Helical" evidence="2">
    <location>
        <begin position="95"/>
        <end position="116"/>
    </location>
</feature>
<dbReference type="Proteomes" id="UP000238362">
    <property type="component" value="Unassembled WGS sequence"/>
</dbReference>
<comment type="caution">
    <text evidence="3">The sequence shown here is derived from an EMBL/GenBank/DDBJ whole genome shotgun (WGS) entry which is preliminary data.</text>
</comment>
<evidence type="ECO:0000313" key="4">
    <source>
        <dbReference type="Proteomes" id="UP000238362"/>
    </source>
</evidence>
<gene>
    <name evidence="3" type="ORF">B0I33_10582</name>
</gene>
<dbReference type="RefSeq" id="WP_106179012.1">
    <property type="nucleotide sequence ID" value="NZ_PVNH01000005.1"/>
</dbReference>
<evidence type="ECO:0000256" key="2">
    <source>
        <dbReference type="SAM" id="Phobius"/>
    </source>
</evidence>
<sequence>MSEDPEQLLAEALRAQARNAPPPRTAEQAAAAEQRVAEPPVVEPPHGYGLLSGAGEGSLERERAALEAEDTGRTPGSGAADTTATAAEGPLATRWVLLLAVLLGLASGALIGLLTLL</sequence>
<keyword evidence="2" id="KW-0472">Membrane</keyword>
<dbReference type="AlphaFoldDB" id="A0A2T0LUK0"/>
<dbReference type="EMBL" id="PVNH01000005">
    <property type="protein sequence ID" value="PRX47504.1"/>
    <property type="molecule type" value="Genomic_DNA"/>
</dbReference>
<keyword evidence="4" id="KW-1185">Reference proteome</keyword>